<dbReference type="Proteomes" id="UP000887565">
    <property type="component" value="Unplaced"/>
</dbReference>
<dbReference type="AlphaFoldDB" id="A0A915L3S5"/>
<reference evidence="2" key="1">
    <citation type="submission" date="2022-11" db="UniProtKB">
        <authorList>
            <consortium name="WormBaseParasite"/>
        </authorList>
    </citation>
    <scope>IDENTIFICATION</scope>
</reference>
<accession>A0A915L3S5</accession>
<protein>
    <submittedName>
        <fullName evidence="2">Uncharacterized protein</fullName>
    </submittedName>
</protein>
<evidence type="ECO:0000313" key="1">
    <source>
        <dbReference type="Proteomes" id="UP000887565"/>
    </source>
</evidence>
<name>A0A915L3S5_ROMCU</name>
<evidence type="ECO:0000313" key="2">
    <source>
        <dbReference type="WBParaSite" id="nRc.2.0.1.t45391-RA"/>
    </source>
</evidence>
<dbReference type="WBParaSite" id="nRc.2.0.1.t45391-RA">
    <property type="protein sequence ID" value="nRc.2.0.1.t45391-RA"/>
    <property type="gene ID" value="nRc.2.0.1.g45391"/>
</dbReference>
<proteinExistence type="predicted"/>
<organism evidence="1 2">
    <name type="scientific">Romanomermis culicivorax</name>
    <name type="common">Nematode worm</name>
    <dbReference type="NCBI Taxonomy" id="13658"/>
    <lineage>
        <taxon>Eukaryota</taxon>
        <taxon>Metazoa</taxon>
        <taxon>Ecdysozoa</taxon>
        <taxon>Nematoda</taxon>
        <taxon>Enoplea</taxon>
        <taxon>Dorylaimia</taxon>
        <taxon>Mermithida</taxon>
        <taxon>Mermithoidea</taxon>
        <taxon>Mermithidae</taxon>
        <taxon>Romanomermis</taxon>
    </lineage>
</organism>
<sequence length="75" mass="8470">MKKTFRQCQIDDAKHAFFIAFEFNTDVIIEVLCSTSEDHYCPILELLMPYEACMALLPKIIGPRASTIAPSATFI</sequence>
<keyword evidence="1" id="KW-1185">Reference proteome</keyword>